<reference evidence="2" key="1">
    <citation type="submission" date="2012-02" db="EMBL/GenBank/DDBJ databases">
        <title>Genome sequencing of Giardia lamblia Genotypes A2 and B isolates (DH and GS) and comparative analysis with the genomes of Genotypes A1 and E (WB and Pig).</title>
        <authorList>
            <person name="Adam R."/>
            <person name="Dahlstrom E."/>
            <person name="Martens C."/>
            <person name="Bruno D."/>
            <person name="Barbian K."/>
            <person name="Porcella S.F."/>
            <person name="Nash T."/>
        </authorList>
    </citation>
    <scope>NUCLEOTIDE SEQUENCE</scope>
    <source>
        <strain evidence="2">GS</strain>
    </source>
</reference>
<evidence type="ECO:0000313" key="2">
    <source>
        <dbReference type="Proteomes" id="UP000018040"/>
    </source>
</evidence>
<feature type="non-terminal residue" evidence="1">
    <location>
        <position position="1"/>
    </location>
</feature>
<accession>V6TTB4</accession>
<reference evidence="1 2" key="2">
    <citation type="journal article" date="2013" name="Genome Biol. Evol.">
        <title>Genome sequencing of Giardia lamblia genotypes A2 and B isolates (DH and GS) and comparative analysis with the genomes of genotypes A1 and E (WB and Pig).</title>
        <authorList>
            <person name="Adam R.D."/>
            <person name="Dahlstrom E.W."/>
            <person name="Martens C.A."/>
            <person name="Bruno D.P."/>
            <person name="Barbian K.D."/>
            <person name="Ricklefs S.M."/>
            <person name="Hernandez M.M."/>
            <person name="Narla N.P."/>
            <person name="Patel R.B."/>
            <person name="Porcella S.F."/>
            <person name="Nash T.E."/>
        </authorList>
    </citation>
    <scope>NUCLEOTIDE SEQUENCE [LARGE SCALE GENOMIC DNA]</scope>
    <source>
        <strain evidence="1 2">GS</strain>
    </source>
</reference>
<protein>
    <submittedName>
        <fullName evidence="1">Uncharacterized protein</fullName>
    </submittedName>
</protein>
<dbReference type="AlphaFoldDB" id="V6TTB4"/>
<comment type="caution">
    <text evidence="1">The sequence shown here is derived from an EMBL/GenBank/DDBJ whole genome shotgun (WGS) entry which is preliminary data.</text>
</comment>
<sequence length="46" mass="5036">VMLYYRAILAVCGLAHDTELISVGTRLPVPGLAAIDTIHFVYSIFD</sequence>
<dbReference type="Proteomes" id="UP000018040">
    <property type="component" value="Unassembled WGS sequence"/>
</dbReference>
<name>V6TTB4_GIAIN</name>
<gene>
    <name evidence="1" type="ORF">GSB_154298</name>
</gene>
<organism evidence="1 2">
    <name type="scientific">Giardia intestinalis</name>
    <name type="common">Giardia lamblia</name>
    <dbReference type="NCBI Taxonomy" id="5741"/>
    <lineage>
        <taxon>Eukaryota</taxon>
        <taxon>Metamonada</taxon>
        <taxon>Diplomonadida</taxon>
        <taxon>Hexamitidae</taxon>
        <taxon>Giardiinae</taxon>
        <taxon>Giardia</taxon>
    </lineage>
</organism>
<evidence type="ECO:0000313" key="1">
    <source>
        <dbReference type="EMBL" id="ESU41971.1"/>
    </source>
</evidence>
<dbReference type="EMBL" id="AHHH01000101">
    <property type="protein sequence ID" value="ESU41971.1"/>
    <property type="molecule type" value="Genomic_DNA"/>
</dbReference>
<proteinExistence type="predicted"/>